<name>A0A8C4TCZ8_ERPCA</name>
<feature type="coiled-coil region" evidence="2">
    <location>
        <begin position="15"/>
        <end position="116"/>
    </location>
</feature>
<organism evidence="4 5">
    <name type="scientific">Erpetoichthys calabaricus</name>
    <name type="common">Rope fish</name>
    <name type="synonym">Calamoichthys calabaricus</name>
    <dbReference type="NCBI Taxonomy" id="27687"/>
    <lineage>
        <taxon>Eukaryota</taxon>
        <taxon>Metazoa</taxon>
        <taxon>Chordata</taxon>
        <taxon>Craniata</taxon>
        <taxon>Vertebrata</taxon>
        <taxon>Euteleostomi</taxon>
        <taxon>Actinopterygii</taxon>
        <taxon>Polypteriformes</taxon>
        <taxon>Polypteridae</taxon>
        <taxon>Erpetoichthys</taxon>
    </lineage>
</organism>
<dbReference type="GeneTree" id="ENSGT00940000153110"/>
<evidence type="ECO:0000256" key="2">
    <source>
        <dbReference type="SAM" id="Coils"/>
    </source>
</evidence>
<dbReference type="PANTHER" id="PTHR21683">
    <property type="entry name" value="COILED-COIL DOMAIN-CONTAINING PROTEIN 42 LIKE-2-LIKE-RELATED"/>
    <property type="match status" value="1"/>
</dbReference>
<feature type="coiled-coil region" evidence="2">
    <location>
        <begin position="151"/>
        <end position="213"/>
    </location>
</feature>
<accession>A0A8C4TCZ8</accession>
<dbReference type="InterPro" id="IPR051147">
    <property type="entry name" value="CFAP_domain-containing"/>
</dbReference>
<gene>
    <name evidence="4" type="primary">CFAP73</name>
</gene>
<protein>
    <submittedName>
        <fullName evidence="4">Cilia and flagella associated protein 73</fullName>
    </submittedName>
</protein>
<feature type="domain" description="DUF4200" evidence="3">
    <location>
        <begin position="15"/>
        <end position="133"/>
    </location>
</feature>
<reference evidence="4" key="2">
    <citation type="submission" date="2025-08" db="UniProtKB">
        <authorList>
            <consortium name="Ensembl"/>
        </authorList>
    </citation>
    <scope>IDENTIFICATION</scope>
</reference>
<sequence length="294" mass="35070">MPEREDEHLTPVTRLLEKRREMAEVEQALAAQKEEFQMKMESLQQRREELERKEEQLKESLLKFDRFLKENDSKRSRALKKAQEEKEMARLKDRDIEELNKEIVLLAVKKDNLHKKVEKNAIFWQYLQKVTEKSEKFEEIREILGRFDTLISTQEQLLVRESENQERIENERLWLHQFIEEKNNKILQYNNELATLQSRLDNARSEAIRWESKWNHIQNTAAKKTLLLGQIKMVTLNLFQLVNKQSVQQEDIPIEDTAGQLKKIQMFILNLTEVLADLKRMDVATSSHSLPHPN</sequence>
<dbReference type="AlphaFoldDB" id="A0A8C4TCZ8"/>
<keyword evidence="5" id="KW-1185">Reference proteome</keyword>
<dbReference type="PANTHER" id="PTHR21683:SF2">
    <property type="entry name" value="COILED-COIL DOMAIN-CONTAINING PROTEIN 42 LIKE-2-LIKE"/>
    <property type="match status" value="1"/>
</dbReference>
<dbReference type="Proteomes" id="UP000694620">
    <property type="component" value="Chromosome 18"/>
</dbReference>
<evidence type="ECO:0000259" key="3">
    <source>
        <dbReference type="Pfam" id="PF13863"/>
    </source>
</evidence>
<dbReference type="GO" id="GO:0005856">
    <property type="term" value="C:cytoskeleton"/>
    <property type="evidence" value="ECO:0007669"/>
    <property type="project" value="UniProtKB-ARBA"/>
</dbReference>
<evidence type="ECO:0000313" key="4">
    <source>
        <dbReference type="Ensembl" id="ENSECRP00000029868.1"/>
    </source>
</evidence>
<reference evidence="4" key="1">
    <citation type="submission" date="2021-06" db="EMBL/GenBank/DDBJ databases">
        <authorList>
            <consortium name="Wellcome Sanger Institute Data Sharing"/>
        </authorList>
    </citation>
    <scope>NUCLEOTIDE SEQUENCE [LARGE SCALE GENOMIC DNA]</scope>
</reference>
<keyword evidence="1 2" id="KW-0175">Coiled coil</keyword>
<proteinExistence type="predicted"/>
<dbReference type="Ensembl" id="ENSECRT00000030503.1">
    <property type="protein sequence ID" value="ENSECRP00000029868.1"/>
    <property type="gene ID" value="ENSECRG00000020281.1"/>
</dbReference>
<evidence type="ECO:0000313" key="5">
    <source>
        <dbReference type="Proteomes" id="UP000694620"/>
    </source>
</evidence>
<dbReference type="Pfam" id="PF13863">
    <property type="entry name" value="DUF4200"/>
    <property type="match status" value="1"/>
</dbReference>
<dbReference type="InterPro" id="IPR025252">
    <property type="entry name" value="DUF4200"/>
</dbReference>
<reference evidence="4" key="3">
    <citation type="submission" date="2025-09" db="UniProtKB">
        <authorList>
            <consortium name="Ensembl"/>
        </authorList>
    </citation>
    <scope>IDENTIFICATION</scope>
</reference>
<evidence type="ECO:0000256" key="1">
    <source>
        <dbReference type="ARBA" id="ARBA00023054"/>
    </source>
</evidence>